<dbReference type="EMBL" id="UINC01180228">
    <property type="protein sequence ID" value="SVD89317.1"/>
    <property type="molecule type" value="Genomic_DNA"/>
</dbReference>
<sequence>LVSQFGVEGVSFSVCETFSDAPKEIDASGVASWHFFIEGKSVRVGKGKVEDVDVKINFDYAKASVIAKVVYTEEIITKQKEETEKAKEALAIAGKEFKEPPDYLPKLHNRLALLTF</sequence>
<reference evidence="1" key="1">
    <citation type="submission" date="2018-05" db="EMBL/GenBank/DDBJ databases">
        <authorList>
            <person name="Lanie J.A."/>
            <person name="Ng W.-L."/>
            <person name="Kazmierczak K.M."/>
            <person name="Andrzejewski T.M."/>
            <person name="Davidsen T.M."/>
            <person name="Wayne K.J."/>
            <person name="Tettelin H."/>
            <person name="Glass J.I."/>
            <person name="Rusch D."/>
            <person name="Podicherti R."/>
            <person name="Tsui H.-C.T."/>
            <person name="Winkler M.E."/>
        </authorList>
    </citation>
    <scope>NUCLEOTIDE SEQUENCE</scope>
</reference>
<feature type="non-terminal residue" evidence="1">
    <location>
        <position position="1"/>
    </location>
</feature>
<name>A0A382Z1B7_9ZZZZ</name>
<dbReference type="AlphaFoldDB" id="A0A382Z1B7"/>
<accession>A0A382Z1B7</accession>
<proteinExistence type="predicted"/>
<organism evidence="1">
    <name type="scientific">marine metagenome</name>
    <dbReference type="NCBI Taxonomy" id="408172"/>
    <lineage>
        <taxon>unclassified sequences</taxon>
        <taxon>metagenomes</taxon>
        <taxon>ecological metagenomes</taxon>
    </lineage>
</organism>
<evidence type="ECO:0000313" key="1">
    <source>
        <dbReference type="EMBL" id="SVD89317.1"/>
    </source>
</evidence>
<protein>
    <submittedName>
        <fullName evidence="1">Uncharacterized protein</fullName>
    </submittedName>
</protein>
<gene>
    <name evidence="1" type="ORF">METZ01_LOCUS442171</name>
</gene>